<proteinExistence type="predicted"/>
<reference evidence="1 2" key="1">
    <citation type="journal article" date="2021" name="Nat. Plants">
        <title>The Taxus genome provides insights into paclitaxel biosynthesis.</title>
        <authorList>
            <person name="Xiong X."/>
            <person name="Gou J."/>
            <person name="Liao Q."/>
            <person name="Li Y."/>
            <person name="Zhou Q."/>
            <person name="Bi G."/>
            <person name="Li C."/>
            <person name="Du R."/>
            <person name="Wang X."/>
            <person name="Sun T."/>
            <person name="Guo L."/>
            <person name="Liang H."/>
            <person name="Lu P."/>
            <person name="Wu Y."/>
            <person name="Zhang Z."/>
            <person name="Ro D.K."/>
            <person name="Shang Y."/>
            <person name="Huang S."/>
            <person name="Yan J."/>
        </authorList>
    </citation>
    <scope>NUCLEOTIDE SEQUENCE [LARGE SCALE GENOMIC DNA]</scope>
    <source>
        <strain evidence="1">Ta-2019</strain>
    </source>
</reference>
<dbReference type="Proteomes" id="UP000824469">
    <property type="component" value="Unassembled WGS sequence"/>
</dbReference>
<protein>
    <submittedName>
        <fullName evidence="1">Uncharacterized protein</fullName>
    </submittedName>
</protein>
<gene>
    <name evidence="1" type="ORF">KI387_042942</name>
</gene>
<accession>A0AA38BZK9</accession>
<evidence type="ECO:0000313" key="1">
    <source>
        <dbReference type="EMBL" id="KAH9291870.1"/>
    </source>
</evidence>
<comment type="caution">
    <text evidence="1">The sequence shown here is derived from an EMBL/GenBank/DDBJ whole genome shotgun (WGS) entry which is preliminary data.</text>
</comment>
<name>A0AA38BZK9_TAXCH</name>
<organism evidence="1 2">
    <name type="scientific">Taxus chinensis</name>
    <name type="common">Chinese yew</name>
    <name type="synonym">Taxus wallichiana var. chinensis</name>
    <dbReference type="NCBI Taxonomy" id="29808"/>
    <lineage>
        <taxon>Eukaryota</taxon>
        <taxon>Viridiplantae</taxon>
        <taxon>Streptophyta</taxon>
        <taxon>Embryophyta</taxon>
        <taxon>Tracheophyta</taxon>
        <taxon>Spermatophyta</taxon>
        <taxon>Pinopsida</taxon>
        <taxon>Pinidae</taxon>
        <taxon>Conifers II</taxon>
        <taxon>Cupressales</taxon>
        <taxon>Taxaceae</taxon>
        <taxon>Taxus</taxon>
    </lineage>
</organism>
<dbReference type="EMBL" id="JAHRHJ020003365">
    <property type="protein sequence ID" value="KAH9291870.1"/>
    <property type="molecule type" value="Genomic_DNA"/>
</dbReference>
<dbReference type="AlphaFoldDB" id="A0AA38BZK9"/>
<feature type="non-terminal residue" evidence="1">
    <location>
        <position position="1"/>
    </location>
</feature>
<evidence type="ECO:0000313" key="2">
    <source>
        <dbReference type="Proteomes" id="UP000824469"/>
    </source>
</evidence>
<sequence length="255" mass="28344">PRVRDIRRLFKSVGRFTFIHSPFAPEMASPRALVLALSCDRQEMAFKNKVSDGRLRNILFISCADDLEAVKLVLGLEFLNTEGWPRINSGITSIFMENLLVLHPSKVEVVKVVAHWICPTLCGNLASEVVNFNLASWPAHEIASGSSIGGASAFSELEHHFKVFLDFVKSLVSYVKEKKAGQARFQLPNIKALGTPLELVPRWQIVMHSFAGDAFDYLWHSWINGNSVDGDSNGEPWLDQDQPSVGLNISVDLAL</sequence>
<keyword evidence="2" id="KW-1185">Reference proteome</keyword>